<evidence type="ECO:0000313" key="1">
    <source>
        <dbReference type="EMBL" id="SDG96749.1"/>
    </source>
</evidence>
<dbReference type="EMBL" id="FNCS01000014">
    <property type="protein sequence ID" value="SDG96749.1"/>
    <property type="molecule type" value="Genomic_DNA"/>
</dbReference>
<gene>
    <name evidence="1" type="ORF">SAMN04487974_11455</name>
</gene>
<reference evidence="1 2" key="1">
    <citation type="submission" date="2016-10" db="EMBL/GenBank/DDBJ databases">
        <authorList>
            <person name="de Groot N.N."/>
        </authorList>
    </citation>
    <scope>NUCLEOTIDE SEQUENCE [LARGE SCALE GENOMIC DNA]</scope>
    <source>
        <strain evidence="1 2">CGMCC 1.10267</strain>
    </source>
</reference>
<organism evidence="1 2">
    <name type="scientific">Pelagibacterium luteolum</name>
    <dbReference type="NCBI Taxonomy" id="440168"/>
    <lineage>
        <taxon>Bacteria</taxon>
        <taxon>Pseudomonadati</taxon>
        <taxon>Pseudomonadota</taxon>
        <taxon>Alphaproteobacteria</taxon>
        <taxon>Hyphomicrobiales</taxon>
        <taxon>Devosiaceae</taxon>
        <taxon>Pelagibacterium</taxon>
    </lineage>
</organism>
<sequence length="85" mass="9482">MMIAHQYLSQVHTAEKLSDLLRIVQCRQGNFLVRIVVGDRVGVPTVPEGFAQMFVESRKSPEVPMMSAIDDADTPTWLQQSAPVL</sequence>
<evidence type="ECO:0000313" key="2">
    <source>
        <dbReference type="Proteomes" id="UP000199495"/>
    </source>
</evidence>
<keyword evidence="2" id="KW-1185">Reference proteome</keyword>
<dbReference type="AlphaFoldDB" id="A0A1G7YKH7"/>
<dbReference type="Proteomes" id="UP000199495">
    <property type="component" value="Unassembled WGS sequence"/>
</dbReference>
<name>A0A1G7YKH7_9HYPH</name>
<accession>A0A1G7YKH7</accession>
<proteinExistence type="predicted"/>
<protein>
    <submittedName>
        <fullName evidence="1">Uncharacterized protein</fullName>
    </submittedName>
</protein>